<accession>A0A556AZK7</accession>
<feature type="compositionally biased region" description="Low complexity" evidence="4">
    <location>
        <begin position="342"/>
        <end position="359"/>
    </location>
</feature>
<dbReference type="SMART" id="SM00342">
    <property type="entry name" value="HTH_ARAC"/>
    <property type="match status" value="1"/>
</dbReference>
<dbReference type="AlphaFoldDB" id="A0A556AZK7"/>
<dbReference type="PANTHER" id="PTHR47894">
    <property type="entry name" value="HTH-TYPE TRANSCRIPTIONAL REGULATOR GADX"/>
    <property type="match status" value="1"/>
</dbReference>
<evidence type="ECO:0000313" key="7">
    <source>
        <dbReference type="Proteomes" id="UP000318405"/>
    </source>
</evidence>
<dbReference type="InterPro" id="IPR009057">
    <property type="entry name" value="Homeodomain-like_sf"/>
</dbReference>
<evidence type="ECO:0000256" key="1">
    <source>
        <dbReference type="ARBA" id="ARBA00023015"/>
    </source>
</evidence>
<dbReference type="RefSeq" id="WP_143946685.1">
    <property type="nucleotide sequence ID" value="NZ_BAABMB010000004.1"/>
</dbReference>
<sequence>MPTIARPLVPARYFLLMEDCLQAAGTSLDALVRESGIDPGQFRQTHFALTPPQFEHLLARAVCVTGRSDFGFEWGRRLRQNSHGILGYALMSYPTLDQGLRQSARYFTLMNPMFRMVYQRTGRHAEIVYRPALPMRGQTLNQMLELLPVSAHTHCRPLLRDPHVPYDIYLPMKAPPHAYRYRELAPARVHFGASSVPEVRMVVDNWSLDAPSPTHSPHAVRLAEEQCELLMRRRDDPMDWTEWVGMVLNEVEGGQLSLEGCARLQGISARALERRLKKEGSHFRDLAIEARHARARRLLAQRNASVSQIAYQLGFTDVANFSRAFRRVHGVTPSEYRAGITAAQSASRSPSALASASDAPGTPASAGAMVYPDSSIEGEG</sequence>
<comment type="caution">
    <text evidence="6">The sequence shown here is derived from an EMBL/GenBank/DDBJ whole genome shotgun (WGS) entry which is preliminary data.</text>
</comment>
<keyword evidence="2" id="KW-0238">DNA-binding</keyword>
<keyword evidence="3" id="KW-0804">Transcription</keyword>
<evidence type="ECO:0000256" key="4">
    <source>
        <dbReference type="SAM" id="MobiDB-lite"/>
    </source>
</evidence>
<keyword evidence="7" id="KW-1185">Reference proteome</keyword>
<dbReference type="OrthoDB" id="9816344at2"/>
<reference evidence="6 7" key="1">
    <citation type="submission" date="2019-07" db="EMBL/GenBank/DDBJ databases">
        <title>Qingshengfaniella alkalisoli gen. nov., sp. nov., isolated from saline soil.</title>
        <authorList>
            <person name="Xu L."/>
            <person name="Huang X.-X."/>
            <person name="Sun J.-Q."/>
        </authorList>
    </citation>
    <scope>NUCLEOTIDE SEQUENCE [LARGE SCALE GENOMIC DNA]</scope>
    <source>
        <strain evidence="6 7">DSM 27279</strain>
    </source>
</reference>
<evidence type="ECO:0000313" key="6">
    <source>
        <dbReference type="EMBL" id="TSH98370.1"/>
    </source>
</evidence>
<evidence type="ECO:0000256" key="2">
    <source>
        <dbReference type="ARBA" id="ARBA00023125"/>
    </source>
</evidence>
<dbReference type="SUPFAM" id="SSF46689">
    <property type="entry name" value="Homeodomain-like"/>
    <property type="match status" value="1"/>
</dbReference>
<dbReference type="InterPro" id="IPR032687">
    <property type="entry name" value="AraC-type_N"/>
</dbReference>
<proteinExistence type="predicted"/>
<dbReference type="Pfam" id="PF12833">
    <property type="entry name" value="HTH_18"/>
    <property type="match status" value="1"/>
</dbReference>
<keyword evidence="1" id="KW-0805">Transcription regulation</keyword>
<dbReference type="GO" id="GO:0005829">
    <property type="term" value="C:cytosol"/>
    <property type="evidence" value="ECO:0007669"/>
    <property type="project" value="TreeGrafter"/>
</dbReference>
<dbReference type="PROSITE" id="PS01124">
    <property type="entry name" value="HTH_ARAC_FAMILY_2"/>
    <property type="match status" value="1"/>
</dbReference>
<dbReference type="Proteomes" id="UP000318405">
    <property type="component" value="Unassembled WGS sequence"/>
</dbReference>
<dbReference type="GO" id="GO:0000976">
    <property type="term" value="F:transcription cis-regulatory region binding"/>
    <property type="evidence" value="ECO:0007669"/>
    <property type="project" value="TreeGrafter"/>
</dbReference>
<gene>
    <name evidence="6" type="ORF">FOZ76_03210</name>
</gene>
<dbReference type="Gene3D" id="1.10.10.60">
    <property type="entry name" value="Homeodomain-like"/>
    <property type="match status" value="1"/>
</dbReference>
<feature type="domain" description="HTH araC/xylS-type" evidence="5">
    <location>
        <begin position="241"/>
        <end position="339"/>
    </location>
</feature>
<dbReference type="PANTHER" id="PTHR47894:SF1">
    <property type="entry name" value="HTH-TYPE TRANSCRIPTIONAL REGULATOR VQSM"/>
    <property type="match status" value="1"/>
</dbReference>
<organism evidence="6 7">
    <name type="scientific">Verticiella sediminum</name>
    <dbReference type="NCBI Taxonomy" id="1247510"/>
    <lineage>
        <taxon>Bacteria</taxon>
        <taxon>Pseudomonadati</taxon>
        <taxon>Pseudomonadota</taxon>
        <taxon>Betaproteobacteria</taxon>
        <taxon>Burkholderiales</taxon>
        <taxon>Alcaligenaceae</taxon>
        <taxon>Verticiella</taxon>
    </lineage>
</organism>
<dbReference type="GO" id="GO:0003700">
    <property type="term" value="F:DNA-binding transcription factor activity"/>
    <property type="evidence" value="ECO:0007669"/>
    <property type="project" value="InterPro"/>
</dbReference>
<dbReference type="Pfam" id="PF12625">
    <property type="entry name" value="Arabinose_bd"/>
    <property type="match status" value="1"/>
</dbReference>
<feature type="region of interest" description="Disordered" evidence="4">
    <location>
        <begin position="342"/>
        <end position="380"/>
    </location>
</feature>
<evidence type="ECO:0000259" key="5">
    <source>
        <dbReference type="PROSITE" id="PS01124"/>
    </source>
</evidence>
<evidence type="ECO:0000256" key="3">
    <source>
        <dbReference type="ARBA" id="ARBA00023163"/>
    </source>
</evidence>
<name>A0A556AZK7_9BURK</name>
<protein>
    <submittedName>
        <fullName evidence="6">AraC family transcriptional regulator</fullName>
    </submittedName>
</protein>
<dbReference type="PRINTS" id="PR00032">
    <property type="entry name" value="HTHARAC"/>
</dbReference>
<dbReference type="EMBL" id="VLTJ01000005">
    <property type="protein sequence ID" value="TSH98370.1"/>
    <property type="molecule type" value="Genomic_DNA"/>
</dbReference>
<dbReference type="InterPro" id="IPR018060">
    <property type="entry name" value="HTH_AraC"/>
</dbReference>
<dbReference type="InterPro" id="IPR020449">
    <property type="entry name" value="Tscrpt_reg_AraC-type_HTH"/>
</dbReference>